<organism evidence="1 2">
    <name type="scientific">Streptosporangium lutulentum</name>
    <dbReference type="NCBI Taxonomy" id="1461250"/>
    <lineage>
        <taxon>Bacteria</taxon>
        <taxon>Bacillati</taxon>
        <taxon>Actinomycetota</taxon>
        <taxon>Actinomycetes</taxon>
        <taxon>Streptosporangiales</taxon>
        <taxon>Streptosporangiaceae</taxon>
        <taxon>Streptosporangium</taxon>
    </lineage>
</organism>
<reference evidence="1 2" key="1">
    <citation type="submission" date="2023-07" db="EMBL/GenBank/DDBJ databases">
        <title>Sequencing the genomes of 1000 actinobacteria strains.</title>
        <authorList>
            <person name="Klenk H.-P."/>
        </authorList>
    </citation>
    <scope>NUCLEOTIDE SEQUENCE [LARGE SCALE GENOMIC DNA]</scope>
    <source>
        <strain evidence="1 2">DSM 46740</strain>
    </source>
</reference>
<dbReference type="PANTHER" id="PTHR11365:SF10">
    <property type="entry name" value="HYDANTOINASE_OXOPROLINASE"/>
    <property type="match status" value="1"/>
</dbReference>
<evidence type="ECO:0000313" key="2">
    <source>
        <dbReference type="Proteomes" id="UP001225356"/>
    </source>
</evidence>
<dbReference type="Proteomes" id="UP001225356">
    <property type="component" value="Unassembled WGS sequence"/>
</dbReference>
<gene>
    <name evidence="1" type="ORF">J2853_003356</name>
</gene>
<name>A0ABT9QCM9_9ACTN</name>
<evidence type="ECO:0000313" key="1">
    <source>
        <dbReference type="EMBL" id="MDP9844145.1"/>
    </source>
</evidence>
<keyword evidence="2" id="KW-1185">Reference proteome</keyword>
<dbReference type="InterPro" id="IPR045079">
    <property type="entry name" value="Oxoprolinase-like"/>
</dbReference>
<dbReference type="EMBL" id="JAUSQU010000001">
    <property type="protein sequence ID" value="MDP9844145.1"/>
    <property type="molecule type" value="Genomic_DNA"/>
</dbReference>
<evidence type="ECO:0008006" key="3">
    <source>
        <dbReference type="Google" id="ProtNLM"/>
    </source>
</evidence>
<proteinExistence type="predicted"/>
<dbReference type="PANTHER" id="PTHR11365">
    <property type="entry name" value="5-OXOPROLINASE RELATED"/>
    <property type="match status" value="1"/>
</dbReference>
<accession>A0ABT9QCM9</accession>
<comment type="caution">
    <text evidence="1">The sequence shown here is derived from an EMBL/GenBank/DDBJ whole genome shotgun (WGS) entry which is preliminary data.</text>
</comment>
<dbReference type="RefSeq" id="WP_307558788.1">
    <property type="nucleotide sequence ID" value="NZ_JAUSQU010000001.1"/>
</dbReference>
<protein>
    <recommendedName>
        <fullName evidence="3">Hydantoinase/oxoprolinase</fullName>
    </recommendedName>
</protein>
<sequence>MILGVDLGRHATVTVAVHGNVLTEVRVATGASGAVPVVTYPDGARRAPSATPRAAAVAVDMDGVRRAPVAAIRVAGPCPPGLGPMVGWPEDSGVATVVRGGHSLTGRPVAELDTAAVARFAAECGLTDFAVTATGSPVLPHHELAVAEIIADEVPGARITLSYEFGRAGLRERENSAILNAALGPQAAVIADRMIRDLPGVSVFFARTGAGLASTHYFRRYPLICYLGAFTCALRGGAALAGLDETAVQERGIIVRTGLVTGGKPRLGDRRDTFVPLNVRLPLVVSASEGIAVGPFARQAGPGWKVPEQAELAVAYGAALARPSVDVERIVQAKGRAELDRAIDEARDEALTRAVSAGAAPGSARVTDTIVNALSYLPDGLFRVEIRAEGAIM</sequence>